<dbReference type="AlphaFoldDB" id="M3YVT1"/>
<dbReference type="InParanoid" id="M3YVT1"/>
<dbReference type="EMBL" id="AEYP01062214">
    <property type="status" value="NOT_ANNOTATED_CDS"/>
    <property type="molecule type" value="Genomic_DNA"/>
</dbReference>
<organism evidence="2">
    <name type="scientific">Mustela putorius furo</name>
    <name type="common">European domestic ferret</name>
    <name type="synonym">Mustela furo</name>
    <dbReference type="NCBI Taxonomy" id="9669"/>
    <lineage>
        <taxon>Eukaryota</taxon>
        <taxon>Metazoa</taxon>
        <taxon>Chordata</taxon>
        <taxon>Craniata</taxon>
        <taxon>Vertebrata</taxon>
        <taxon>Euteleostomi</taxon>
        <taxon>Mammalia</taxon>
        <taxon>Eutheria</taxon>
        <taxon>Laurasiatheria</taxon>
        <taxon>Carnivora</taxon>
        <taxon>Caniformia</taxon>
        <taxon>Musteloidea</taxon>
        <taxon>Mustelidae</taxon>
        <taxon>Mustelinae</taxon>
        <taxon>Mustela</taxon>
    </lineage>
</organism>
<evidence type="ECO:0000256" key="1">
    <source>
        <dbReference type="SAM" id="MobiDB-lite"/>
    </source>
</evidence>
<feature type="region of interest" description="Disordered" evidence="1">
    <location>
        <begin position="1"/>
        <end position="62"/>
    </location>
</feature>
<feature type="compositionally biased region" description="Basic and acidic residues" evidence="1">
    <location>
        <begin position="22"/>
        <end position="33"/>
    </location>
</feature>
<reference evidence="2" key="1">
    <citation type="submission" date="2024-06" db="UniProtKB">
        <authorList>
            <consortium name="Ensembl"/>
        </authorList>
    </citation>
    <scope>IDENTIFICATION</scope>
</reference>
<proteinExistence type="predicted"/>
<dbReference type="HOGENOM" id="CLU_2548926_0_0_1"/>
<accession>M3YVT1</accession>
<dbReference type="Ensembl" id="ENSMPUT00000015682.1">
    <property type="protein sequence ID" value="ENSMPUP00000015441.1"/>
    <property type="gene ID" value="ENSMPUG00000015552.1"/>
</dbReference>
<sequence length="83" mass="8682">TENLEDSAYLARDPESAGGRDSGPRCREGKERPGAGWSPECSSSPVGTVAAGLGAETHGQDSLKVKTPSRTWVARAVLLELDS</sequence>
<protein>
    <submittedName>
        <fullName evidence="2">Uncharacterized protein</fullName>
    </submittedName>
</protein>
<name>M3YVT1_MUSPF</name>
<evidence type="ECO:0000313" key="2">
    <source>
        <dbReference type="Ensembl" id="ENSMPUP00000015441.1"/>
    </source>
</evidence>